<keyword evidence="4" id="KW-1185">Reference proteome</keyword>
<dbReference type="InterPro" id="IPR007899">
    <property type="entry name" value="CHAD_dom"/>
</dbReference>
<dbReference type="Proteomes" id="UP001156398">
    <property type="component" value="Unassembled WGS sequence"/>
</dbReference>
<gene>
    <name evidence="3" type="ORF">POF43_013040</name>
</gene>
<name>A0ABT6VYS8_9ACTN</name>
<feature type="domain" description="CHAD" evidence="2">
    <location>
        <begin position="1"/>
        <end position="344"/>
    </location>
</feature>
<reference evidence="3 4" key="1">
    <citation type="submission" date="2023-05" db="EMBL/GenBank/DDBJ databases">
        <title>Streptantibioticus silvisoli sp. nov., acidotolerant actinomycetes 1 from pine litter.</title>
        <authorList>
            <person name="Swiecimska M."/>
            <person name="Golinska P."/>
            <person name="Sangal V."/>
            <person name="Wachnowicz B."/>
            <person name="Goodfellow M."/>
        </authorList>
    </citation>
    <scope>NUCLEOTIDE SEQUENCE [LARGE SCALE GENOMIC DNA]</scope>
    <source>
        <strain evidence="3 4">SL54</strain>
    </source>
</reference>
<dbReference type="InterPro" id="IPR038186">
    <property type="entry name" value="CHAD_dom_sf"/>
</dbReference>
<feature type="region of interest" description="Disordered" evidence="1">
    <location>
        <begin position="206"/>
        <end position="246"/>
    </location>
</feature>
<dbReference type="Gene3D" id="1.40.20.10">
    <property type="entry name" value="CHAD domain"/>
    <property type="match status" value="1"/>
</dbReference>
<organism evidence="3 4">
    <name type="scientific">Streptantibioticus silvisoli</name>
    <dbReference type="NCBI Taxonomy" id="2705255"/>
    <lineage>
        <taxon>Bacteria</taxon>
        <taxon>Bacillati</taxon>
        <taxon>Actinomycetota</taxon>
        <taxon>Actinomycetes</taxon>
        <taxon>Kitasatosporales</taxon>
        <taxon>Streptomycetaceae</taxon>
        <taxon>Streptantibioticus</taxon>
    </lineage>
</organism>
<evidence type="ECO:0000256" key="1">
    <source>
        <dbReference type="SAM" id="MobiDB-lite"/>
    </source>
</evidence>
<evidence type="ECO:0000259" key="2">
    <source>
        <dbReference type="PROSITE" id="PS51708"/>
    </source>
</evidence>
<protein>
    <submittedName>
        <fullName evidence="3">CHAD domain-containing protein</fullName>
    </submittedName>
</protein>
<sequence length="354" mass="35714">MPEGVTAGEVIAGHLAALAVRFLRAVRDRQADEAAAAAALRASGGRIAAALHTWEPLLDPGWARELRPELGWLCEEVTREYRYAARLARLTGALHRLAAGRAAPAGPSAAGAARAGALLERRLTQGRSRARSAALQAYGSGRFHAVADAVALLASDTPLAGRATGPAGQLLPPLAAGACRALADAVAALPLGVAGSPYNTQALHGTLADPAAPAGGTGNGSTGSGGTGTHGSGDEGEGDGEDPRDTPWHRVRVLARGCRYALEVPGAGPPPPGMPQAAGLYGAGRALDRHRDAAEAAEAAAGAARTPRITPATAYALGVLHADQRTEAEAARYAFSTLWRPTAPATAPSGGPTT</sequence>
<evidence type="ECO:0000313" key="4">
    <source>
        <dbReference type="Proteomes" id="UP001156398"/>
    </source>
</evidence>
<feature type="compositionally biased region" description="Gly residues" evidence="1">
    <location>
        <begin position="215"/>
        <end position="231"/>
    </location>
</feature>
<accession>A0ABT6VYS8</accession>
<dbReference type="Pfam" id="PF05235">
    <property type="entry name" value="CHAD"/>
    <property type="match status" value="1"/>
</dbReference>
<evidence type="ECO:0000313" key="3">
    <source>
        <dbReference type="EMBL" id="MDI5963630.1"/>
    </source>
</evidence>
<dbReference type="EMBL" id="JAAGKO020000016">
    <property type="protein sequence ID" value="MDI5963630.1"/>
    <property type="molecule type" value="Genomic_DNA"/>
</dbReference>
<comment type="caution">
    <text evidence="3">The sequence shown here is derived from an EMBL/GenBank/DDBJ whole genome shotgun (WGS) entry which is preliminary data.</text>
</comment>
<proteinExistence type="predicted"/>
<dbReference type="PROSITE" id="PS51708">
    <property type="entry name" value="CHAD"/>
    <property type="match status" value="1"/>
</dbReference>
<dbReference type="SMART" id="SM00880">
    <property type="entry name" value="CHAD"/>
    <property type="match status" value="1"/>
</dbReference>